<dbReference type="PANTHER" id="PTHR43022:SF1">
    <property type="entry name" value="PROTEIN SMF"/>
    <property type="match status" value="1"/>
</dbReference>
<evidence type="ECO:0000313" key="4">
    <source>
        <dbReference type="Proteomes" id="UP000625804"/>
    </source>
</evidence>
<dbReference type="GO" id="GO:0009294">
    <property type="term" value="P:DNA-mediated transformation"/>
    <property type="evidence" value="ECO:0007669"/>
    <property type="project" value="InterPro"/>
</dbReference>
<dbReference type="NCBIfam" id="TIGR00732">
    <property type="entry name" value="dprA"/>
    <property type="match status" value="1"/>
</dbReference>
<comment type="caution">
    <text evidence="3">The sequence shown here is derived from an EMBL/GenBank/DDBJ whole genome shotgun (WGS) entry which is preliminary data.</text>
</comment>
<evidence type="ECO:0000313" key="3">
    <source>
        <dbReference type="EMBL" id="NSL51196.1"/>
    </source>
</evidence>
<evidence type="ECO:0000256" key="1">
    <source>
        <dbReference type="ARBA" id="ARBA00006525"/>
    </source>
</evidence>
<keyword evidence="4" id="KW-1185">Reference proteome</keyword>
<dbReference type="InterPro" id="IPR003488">
    <property type="entry name" value="DprA"/>
</dbReference>
<accession>A0A8J8GG52</accession>
<dbReference type="Proteomes" id="UP000625804">
    <property type="component" value="Unassembled WGS sequence"/>
</dbReference>
<evidence type="ECO:0000259" key="2">
    <source>
        <dbReference type="Pfam" id="PF02481"/>
    </source>
</evidence>
<feature type="domain" description="Smf/DprA SLOG" evidence="2">
    <location>
        <begin position="82"/>
        <end position="289"/>
    </location>
</feature>
<dbReference type="EMBL" id="JABTTE010000004">
    <property type="protein sequence ID" value="NSL51196.1"/>
    <property type="molecule type" value="Genomic_DNA"/>
</dbReference>
<dbReference type="InterPro" id="IPR057666">
    <property type="entry name" value="DrpA_SLOG"/>
</dbReference>
<dbReference type="SUPFAM" id="SSF102405">
    <property type="entry name" value="MCP/YpsA-like"/>
    <property type="match status" value="1"/>
</dbReference>
<dbReference type="RefSeq" id="WP_173730473.1">
    <property type="nucleotide sequence ID" value="NZ_JABTTE010000004.1"/>
</dbReference>
<organism evidence="3 4">
    <name type="scientific">Calidifontibacillus erzurumensis</name>
    <dbReference type="NCBI Taxonomy" id="2741433"/>
    <lineage>
        <taxon>Bacteria</taxon>
        <taxon>Bacillati</taxon>
        <taxon>Bacillota</taxon>
        <taxon>Bacilli</taxon>
        <taxon>Bacillales</taxon>
        <taxon>Bacillaceae</taxon>
        <taxon>Calidifontibacillus/Schinkia group</taxon>
        <taxon>Calidifontibacillus</taxon>
    </lineage>
</organism>
<proteinExistence type="inferred from homology"/>
<dbReference type="AlphaFoldDB" id="A0A8J8GG52"/>
<dbReference type="PANTHER" id="PTHR43022">
    <property type="entry name" value="PROTEIN SMF"/>
    <property type="match status" value="1"/>
</dbReference>
<dbReference type="Gene3D" id="3.40.50.450">
    <property type="match status" value="1"/>
</dbReference>
<name>A0A8J8GG52_9BACI</name>
<reference evidence="3" key="1">
    <citation type="submission" date="2020-06" db="EMBL/GenBank/DDBJ databases">
        <title>A novel thermopfilic bacterium from Erzurum, Turkey.</title>
        <authorList>
            <person name="Adiguzel A."/>
            <person name="Ay H."/>
            <person name="Baltaci M.O."/>
        </authorList>
    </citation>
    <scope>NUCLEOTIDE SEQUENCE</scope>
    <source>
        <strain evidence="3">P2</strain>
    </source>
</reference>
<sequence length="289" mass="32690">MMDKTKLRLIHIHSCKGVGWKTIAKFINFDPSLQEIYTLKKPHFSSLFQMSDYNIENFYKDLHLTRPEEVYASLKKARIHPLTILDNEYPVYLKQIYDPPWVLYLKGRISLLQSKCISVVGTRKPSPYGYAVMRKLLPTLINNQWTIVSGLALGIDTEAHKIAISENGNTIAILGSGFNYIYPSINCKLAEKIASEQLLITEFPPDKKAEKWHFPFRNRIISGLSKGTLIIEAKERSGSLITAEQALEQGREVFAVPGSILEATNQGTNRLIQNGAKLVIDAEDILEEL</sequence>
<gene>
    <name evidence="3" type="primary">dprA</name>
    <name evidence="3" type="ORF">HR057_05365</name>
</gene>
<protein>
    <submittedName>
        <fullName evidence="3">DNA-protecting protein DprA</fullName>
    </submittedName>
</protein>
<dbReference type="Pfam" id="PF02481">
    <property type="entry name" value="DNA_processg_A"/>
    <property type="match status" value="1"/>
</dbReference>
<comment type="similarity">
    <text evidence="1">Belongs to the DprA/Smf family.</text>
</comment>